<dbReference type="SUPFAM" id="SSF57850">
    <property type="entry name" value="RING/U-box"/>
    <property type="match status" value="1"/>
</dbReference>
<proteinExistence type="predicted"/>
<feature type="domain" description="RING-type" evidence="11">
    <location>
        <begin position="480"/>
        <end position="524"/>
    </location>
</feature>
<dbReference type="RefSeq" id="XP_027612061.1">
    <property type="nucleotide sequence ID" value="XM_027756260.1"/>
</dbReference>
<organism evidence="12 13">
    <name type="scientific">Sparassis crispa</name>
    <dbReference type="NCBI Taxonomy" id="139825"/>
    <lineage>
        <taxon>Eukaryota</taxon>
        <taxon>Fungi</taxon>
        <taxon>Dikarya</taxon>
        <taxon>Basidiomycota</taxon>
        <taxon>Agaricomycotina</taxon>
        <taxon>Agaricomycetes</taxon>
        <taxon>Polyporales</taxon>
        <taxon>Sparassidaceae</taxon>
        <taxon>Sparassis</taxon>
    </lineage>
</organism>
<keyword evidence="3" id="KW-0479">Metal-binding</keyword>
<evidence type="ECO:0000256" key="4">
    <source>
        <dbReference type="ARBA" id="ARBA00022771"/>
    </source>
</evidence>
<evidence type="ECO:0000256" key="3">
    <source>
        <dbReference type="ARBA" id="ARBA00022723"/>
    </source>
</evidence>
<feature type="compositionally biased region" description="Basic and acidic residues" evidence="9">
    <location>
        <begin position="349"/>
        <end position="360"/>
    </location>
</feature>
<keyword evidence="4 8" id="KW-0863">Zinc-finger</keyword>
<comment type="subcellular location">
    <subcellularLocation>
        <location evidence="1">Membrane</location>
        <topology evidence="1">Single-pass membrane protein</topology>
    </subcellularLocation>
</comment>
<dbReference type="STRING" id="139825.A0A401GG40"/>
<dbReference type="PANTHER" id="PTHR47168">
    <property type="entry name" value="RING ZINC FINGER DOMAIN SUPERFAMILY PROTEIN-RELATED"/>
    <property type="match status" value="1"/>
</dbReference>
<evidence type="ECO:0000313" key="13">
    <source>
        <dbReference type="Proteomes" id="UP000287166"/>
    </source>
</evidence>
<dbReference type="SMART" id="SM00184">
    <property type="entry name" value="RING"/>
    <property type="match status" value="1"/>
</dbReference>
<dbReference type="InParanoid" id="A0A401GG40"/>
<dbReference type="InterPro" id="IPR013083">
    <property type="entry name" value="Znf_RING/FYVE/PHD"/>
</dbReference>
<dbReference type="PANTHER" id="PTHR47168:SF1">
    <property type="entry name" value="OS02G0798600 PROTEIN"/>
    <property type="match status" value="1"/>
</dbReference>
<dbReference type="Pfam" id="PF13639">
    <property type="entry name" value="zf-RING_2"/>
    <property type="match status" value="1"/>
</dbReference>
<dbReference type="GO" id="GO:0008270">
    <property type="term" value="F:zinc ion binding"/>
    <property type="evidence" value="ECO:0007669"/>
    <property type="project" value="UniProtKB-KW"/>
</dbReference>
<dbReference type="AlphaFoldDB" id="A0A401GG40"/>
<feature type="transmembrane region" description="Helical" evidence="10">
    <location>
        <begin position="278"/>
        <end position="303"/>
    </location>
</feature>
<dbReference type="InterPro" id="IPR001841">
    <property type="entry name" value="Znf_RING"/>
</dbReference>
<keyword evidence="5" id="KW-0862">Zinc</keyword>
<keyword evidence="7 10" id="KW-0472">Membrane</keyword>
<feature type="region of interest" description="Disordered" evidence="9">
    <location>
        <begin position="347"/>
        <end position="370"/>
    </location>
</feature>
<keyword evidence="6 10" id="KW-1133">Transmembrane helix</keyword>
<dbReference type="GO" id="GO:0016020">
    <property type="term" value="C:membrane"/>
    <property type="evidence" value="ECO:0007669"/>
    <property type="project" value="UniProtKB-SubCell"/>
</dbReference>
<keyword evidence="2 10" id="KW-0812">Transmembrane</keyword>
<evidence type="ECO:0000256" key="7">
    <source>
        <dbReference type="ARBA" id="ARBA00023136"/>
    </source>
</evidence>
<protein>
    <recommendedName>
        <fullName evidence="11">RING-type domain-containing protein</fullName>
    </recommendedName>
</protein>
<dbReference type="Gene3D" id="3.30.40.10">
    <property type="entry name" value="Zinc/RING finger domain, C3HC4 (zinc finger)"/>
    <property type="match status" value="1"/>
</dbReference>
<evidence type="ECO:0000256" key="2">
    <source>
        <dbReference type="ARBA" id="ARBA00022692"/>
    </source>
</evidence>
<reference evidence="12 13" key="1">
    <citation type="journal article" date="2018" name="Sci. Rep.">
        <title>Genome sequence of the cauliflower mushroom Sparassis crispa (Hanabiratake) and its association with beneficial usage.</title>
        <authorList>
            <person name="Kiyama R."/>
            <person name="Furutani Y."/>
            <person name="Kawaguchi K."/>
            <person name="Nakanishi T."/>
        </authorList>
    </citation>
    <scope>NUCLEOTIDE SEQUENCE [LARGE SCALE GENOMIC DNA]</scope>
</reference>
<dbReference type="GeneID" id="38778065"/>
<evidence type="ECO:0000256" key="9">
    <source>
        <dbReference type="SAM" id="MobiDB-lite"/>
    </source>
</evidence>
<evidence type="ECO:0000256" key="1">
    <source>
        <dbReference type="ARBA" id="ARBA00004167"/>
    </source>
</evidence>
<evidence type="ECO:0000256" key="6">
    <source>
        <dbReference type="ARBA" id="ARBA00022989"/>
    </source>
</evidence>
<evidence type="ECO:0000256" key="5">
    <source>
        <dbReference type="ARBA" id="ARBA00022833"/>
    </source>
</evidence>
<feature type="region of interest" description="Disordered" evidence="9">
    <location>
        <begin position="575"/>
        <end position="596"/>
    </location>
</feature>
<dbReference type="InterPro" id="IPR051653">
    <property type="entry name" value="E3_ligase_sorting_rcpt"/>
</dbReference>
<feature type="region of interest" description="Disordered" evidence="9">
    <location>
        <begin position="398"/>
        <end position="469"/>
    </location>
</feature>
<evidence type="ECO:0000259" key="11">
    <source>
        <dbReference type="PROSITE" id="PS50089"/>
    </source>
</evidence>
<dbReference type="Proteomes" id="UP000287166">
    <property type="component" value="Unassembled WGS sequence"/>
</dbReference>
<evidence type="ECO:0000256" key="8">
    <source>
        <dbReference type="PROSITE-ProRule" id="PRU00175"/>
    </source>
</evidence>
<keyword evidence="13" id="KW-1185">Reference proteome</keyword>
<gene>
    <name evidence="12" type="ORF">SCP_0308740</name>
</gene>
<accession>A0A401GG40</accession>
<sequence length="596" mass="64113">MFTLFPGSRNALKPGCHTTVSPSPTPVTMATSAAILTLWLRLCVLQFLCGLCARVRAYIPAIPTNSTALVGSGGNTSSHLDLQWYPMASYSEQVSYQLVGAGSSGVSKGALVHFSETNLTTNDFTTTPWIALVSCDGNATNASQEADIFTLANQRGAVSALLYSLQSQSCTINPDYADPANFNQIMDIFTMESLATANAIEDQFNAINNTKYYYFNSTLLNESFSAINDTIATGDVGSEGYVFATLIAYNATDPAPSDGQGQKSFSSSSSGGGANTSLAMIILYAITGCVSALFCVVIASGAVRAIRHPERYGPRAGDAPGFGAAQSRARGLTRAILDTFPVVKFGSSGHEENVRPKDVESSPVDQPTAEEAEDLAHDAMPGEFALQAWEVVDGEWRLSSQGRKSTDEEGESSVHGHSGGTMEDAEGEEDVTTPGASASASDHLTPLPRPRPRLLTREGASTSGRAEKEVVPDAIGRETCPICIVDFEDGDDLRVLPCEGHHRFHRECVDQWLLELSSSCPICRQDFHALETMMARDDEHLELPHMFGSARPLSTAAARFSRYLRIARRRQVRERDDGHGYDVTDPPMPLASEARV</sequence>
<dbReference type="OrthoDB" id="8062037at2759"/>
<dbReference type="CDD" id="cd16454">
    <property type="entry name" value="RING-H2_PA-TM-RING"/>
    <property type="match status" value="1"/>
</dbReference>
<evidence type="ECO:0000313" key="12">
    <source>
        <dbReference type="EMBL" id="GBE81148.1"/>
    </source>
</evidence>
<evidence type="ECO:0000256" key="10">
    <source>
        <dbReference type="SAM" id="Phobius"/>
    </source>
</evidence>
<dbReference type="PROSITE" id="PS50089">
    <property type="entry name" value="ZF_RING_2"/>
    <property type="match status" value="1"/>
</dbReference>
<comment type="caution">
    <text evidence="12">The sequence shown here is derived from an EMBL/GenBank/DDBJ whole genome shotgun (WGS) entry which is preliminary data.</text>
</comment>
<dbReference type="EMBL" id="BFAD01000003">
    <property type="protein sequence ID" value="GBE81148.1"/>
    <property type="molecule type" value="Genomic_DNA"/>
</dbReference>
<name>A0A401GG40_9APHY</name>